<keyword evidence="1" id="KW-0238">DNA-binding</keyword>
<dbReference type="InterPro" id="IPR058532">
    <property type="entry name" value="YjbR/MT2646/Rv2570-like"/>
</dbReference>
<evidence type="ECO:0000313" key="2">
    <source>
        <dbReference type="Proteomes" id="UP001324533"/>
    </source>
</evidence>
<reference evidence="1 2" key="1">
    <citation type="submission" date="2023-06" db="EMBL/GenBank/DDBJ databases">
        <title>Rock-solubilizing bacteria, Microbacterium invictum, promotes re-establishment of vegetation in rocky wasteland by accelerating rock bio-weathering and reshaping soil bacterial community.</title>
        <authorList>
            <person name="Liu C."/>
        </authorList>
    </citation>
    <scope>NUCLEOTIDE SEQUENCE [LARGE SCALE GENOMIC DNA]</scope>
    <source>
        <strain evidence="1 2">X-18</strain>
    </source>
</reference>
<dbReference type="Proteomes" id="UP001324533">
    <property type="component" value="Chromosome"/>
</dbReference>
<dbReference type="EMBL" id="CP139779">
    <property type="protein sequence ID" value="WQB69884.1"/>
    <property type="molecule type" value="Genomic_DNA"/>
</dbReference>
<dbReference type="RefSeq" id="WP_322410012.1">
    <property type="nucleotide sequence ID" value="NZ_CP139779.1"/>
</dbReference>
<keyword evidence="2" id="KW-1185">Reference proteome</keyword>
<proteinExistence type="predicted"/>
<dbReference type="Pfam" id="PF04237">
    <property type="entry name" value="YjbR"/>
    <property type="match status" value="1"/>
</dbReference>
<organism evidence="1 2">
    <name type="scientific">Microbacterium invictum</name>
    <dbReference type="NCBI Taxonomy" id="515415"/>
    <lineage>
        <taxon>Bacteria</taxon>
        <taxon>Bacillati</taxon>
        <taxon>Actinomycetota</taxon>
        <taxon>Actinomycetes</taxon>
        <taxon>Micrococcales</taxon>
        <taxon>Microbacteriaceae</taxon>
        <taxon>Microbacterium</taxon>
    </lineage>
</organism>
<sequence length="139" mass="15495">MSHPIMFDEADAALQRIREIALAFPGAAERISHGRPNFFTTKTFCYFGGSERGDHVGARHDRAILIRPDPVDEPALRQDPRFFEPAYLWPAGWLGFDVPAGDVPDADWSEVAELIDASYRVTAPKTLVRELDARAVEGD</sequence>
<evidence type="ECO:0000313" key="1">
    <source>
        <dbReference type="EMBL" id="WQB69884.1"/>
    </source>
</evidence>
<dbReference type="GO" id="GO:0003677">
    <property type="term" value="F:DNA binding"/>
    <property type="evidence" value="ECO:0007669"/>
    <property type="project" value="UniProtKB-KW"/>
</dbReference>
<dbReference type="InterPro" id="IPR038056">
    <property type="entry name" value="YjbR-like_sf"/>
</dbReference>
<name>A0ABZ0V8T6_9MICO</name>
<accession>A0ABZ0V8T6</accession>
<dbReference type="Gene3D" id="3.90.1150.30">
    <property type="match status" value="1"/>
</dbReference>
<dbReference type="SUPFAM" id="SSF142906">
    <property type="entry name" value="YjbR-like"/>
    <property type="match status" value="1"/>
</dbReference>
<protein>
    <submittedName>
        <fullName evidence="1">MmcQ/YjbR family DNA-binding protein</fullName>
    </submittedName>
</protein>
<gene>
    <name evidence="1" type="ORF">T9R20_14470</name>
</gene>